<feature type="transmembrane region" description="Helical" evidence="7">
    <location>
        <begin position="6"/>
        <end position="27"/>
    </location>
</feature>
<dbReference type="PANTHER" id="PTHR32468">
    <property type="entry name" value="CATION/H + ANTIPORTER"/>
    <property type="match status" value="1"/>
</dbReference>
<evidence type="ECO:0000256" key="3">
    <source>
        <dbReference type="ARBA" id="ARBA00022692"/>
    </source>
</evidence>
<keyword evidence="4 7" id="KW-1133">Transmembrane helix</keyword>
<sequence>MSEFQTAVLLADIALIIAVARVAGRLARRLGQPSVTGEIAAGVLLGPTLLDGAVSAALFPTEVRPYLGAVANLGLVLFMFVIGLEFDFARLRGSGRVTGATVLGSTLVPFALGVLLGAYLLRSYDPANRPAFVLFIGVAVSVTAFPVLARILADRGMNGTWLGAVALSAAAFCDLAAWTTLAGLQALAGAGGAHPWLVLLVLPYALVLFLGVRPLLARYLARRGSGTPLSAGDVTVVVSGALGSAAVTQLLGLHFVIGAFLFGLAMPRLHTAAHDGLLRRTEHTTTLLLPVYFIVAGLKVDLSGIGTEGLVQLAWIMVVAVTGKFAGTWLGARSQGVPARGSAVLAGLMNTRGLTELVALGVGLEAGLIDERLYSLFVVMAVVTTVMTGPLLGRLMGRGDGAPALLDPDLAAGRGARAVAGTRG</sequence>
<dbReference type="PANTHER" id="PTHR32468:SF0">
    <property type="entry name" value="K(+)_H(+) ANTIPORTER 1"/>
    <property type="match status" value="1"/>
</dbReference>
<feature type="transmembrane region" description="Helical" evidence="7">
    <location>
        <begin position="39"/>
        <end position="60"/>
    </location>
</feature>
<feature type="transmembrane region" description="Helical" evidence="7">
    <location>
        <begin position="66"/>
        <end position="88"/>
    </location>
</feature>
<evidence type="ECO:0000256" key="2">
    <source>
        <dbReference type="ARBA" id="ARBA00022448"/>
    </source>
</evidence>
<organism evidence="9 10">
    <name type="scientific">Streptomyces drozdowiczii</name>
    <dbReference type="NCBI Taxonomy" id="202862"/>
    <lineage>
        <taxon>Bacteria</taxon>
        <taxon>Bacillati</taxon>
        <taxon>Actinomycetota</taxon>
        <taxon>Actinomycetes</taxon>
        <taxon>Kitasatosporales</taxon>
        <taxon>Streptomycetaceae</taxon>
        <taxon>Streptomyces</taxon>
    </lineage>
</organism>
<keyword evidence="10" id="KW-1185">Reference proteome</keyword>
<gene>
    <name evidence="9" type="ORF">NEH16_27990</name>
</gene>
<feature type="transmembrane region" description="Helical" evidence="7">
    <location>
        <begin position="160"/>
        <end position="184"/>
    </location>
</feature>
<dbReference type="EMBL" id="CP098740">
    <property type="protein sequence ID" value="UZK57414.1"/>
    <property type="molecule type" value="Genomic_DNA"/>
</dbReference>
<feature type="transmembrane region" description="Helical" evidence="7">
    <location>
        <begin position="314"/>
        <end position="332"/>
    </location>
</feature>
<evidence type="ECO:0000256" key="7">
    <source>
        <dbReference type="SAM" id="Phobius"/>
    </source>
</evidence>
<feature type="transmembrane region" description="Helical" evidence="7">
    <location>
        <begin position="132"/>
        <end position="153"/>
    </location>
</feature>
<dbReference type="Proteomes" id="UP001164963">
    <property type="component" value="Chromosome"/>
</dbReference>
<keyword evidence="3 7" id="KW-0812">Transmembrane</keyword>
<proteinExistence type="predicted"/>
<dbReference type="InterPro" id="IPR050794">
    <property type="entry name" value="CPA2_transporter"/>
</dbReference>
<feature type="transmembrane region" description="Helical" evidence="7">
    <location>
        <begin position="236"/>
        <end position="264"/>
    </location>
</feature>
<feature type="transmembrane region" description="Helical" evidence="7">
    <location>
        <begin position="196"/>
        <end position="216"/>
    </location>
</feature>
<evidence type="ECO:0000256" key="4">
    <source>
        <dbReference type="ARBA" id="ARBA00022989"/>
    </source>
</evidence>
<feature type="transmembrane region" description="Helical" evidence="7">
    <location>
        <begin position="284"/>
        <end position="302"/>
    </location>
</feature>
<feature type="transmembrane region" description="Helical" evidence="7">
    <location>
        <begin position="373"/>
        <end position="392"/>
    </location>
</feature>
<dbReference type="Gene3D" id="1.20.1530.20">
    <property type="match status" value="1"/>
</dbReference>
<evidence type="ECO:0000259" key="8">
    <source>
        <dbReference type="Pfam" id="PF00999"/>
    </source>
</evidence>
<keyword evidence="2" id="KW-0813">Transport</keyword>
<comment type="subcellular location">
    <subcellularLocation>
        <location evidence="1">Membrane</location>
        <topology evidence="1">Multi-pass membrane protein</topology>
    </subcellularLocation>
</comment>
<dbReference type="RefSeq" id="WP_265545698.1">
    <property type="nucleotide sequence ID" value="NZ_CP098740.1"/>
</dbReference>
<protein>
    <submittedName>
        <fullName evidence="9">Cation:proton antiporter</fullName>
    </submittedName>
</protein>
<feature type="transmembrane region" description="Helical" evidence="7">
    <location>
        <begin position="100"/>
        <end position="120"/>
    </location>
</feature>
<dbReference type="InterPro" id="IPR038770">
    <property type="entry name" value="Na+/solute_symporter_sf"/>
</dbReference>
<evidence type="ECO:0000313" key="9">
    <source>
        <dbReference type="EMBL" id="UZK57414.1"/>
    </source>
</evidence>
<name>A0ABY6PZ98_9ACTN</name>
<keyword evidence="6 7" id="KW-0472">Membrane</keyword>
<evidence type="ECO:0000256" key="5">
    <source>
        <dbReference type="ARBA" id="ARBA00023065"/>
    </source>
</evidence>
<keyword evidence="5" id="KW-0406">Ion transport</keyword>
<evidence type="ECO:0000313" key="10">
    <source>
        <dbReference type="Proteomes" id="UP001164963"/>
    </source>
</evidence>
<feature type="domain" description="Cation/H+ exchanger transmembrane" evidence="8">
    <location>
        <begin position="18"/>
        <end position="395"/>
    </location>
</feature>
<evidence type="ECO:0000256" key="1">
    <source>
        <dbReference type="ARBA" id="ARBA00004141"/>
    </source>
</evidence>
<dbReference type="InterPro" id="IPR006153">
    <property type="entry name" value="Cation/H_exchanger_TM"/>
</dbReference>
<dbReference type="Pfam" id="PF00999">
    <property type="entry name" value="Na_H_Exchanger"/>
    <property type="match status" value="1"/>
</dbReference>
<accession>A0ABY6PZ98</accession>
<evidence type="ECO:0000256" key="6">
    <source>
        <dbReference type="ARBA" id="ARBA00023136"/>
    </source>
</evidence>
<reference evidence="9" key="1">
    <citation type="journal article" date="2022" name="Front. Microbiol.">
        <title>Mirubactin C rescues the lethal effect of cell wall biosynthesis mutations in Bacillus subtilis.</title>
        <authorList>
            <person name="Kepplinger B."/>
            <person name="Wen X."/>
            <person name="Tyler A.R."/>
            <person name="Kim B.Y."/>
            <person name="Brown J."/>
            <person name="Banks P."/>
            <person name="Dashti Y."/>
            <person name="Mackenzie E.S."/>
            <person name="Wills C."/>
            <person name="Kawai Y."/>
            <person name="Waldron K.J."/>
            <person name="Allenby N.E.E."/>
            <person name="Wu L.J."/>
            <person name="Hall M.J."/>
            <person name="Errington J."/>
        </authorList>
    </citation>
    <scope>NUCLEOTIDE SEQUENCE</scope>
    <source>
        <strain evidence="9">MDA8-470</strain>
    </source>
</reference>